<gene>
    <name evidence="7" type="ORF">C8A05DRAFT_48144</name>
</gene>
<evidence type="ECO:0000256" key="1">
    <source>
        <dbReference type="ARBA" id="ARBA00001933"/>
    </source>
</evidence>
<reference evidence="7" key="2">
    <citation type="submission" date="2023-05" db="EMBL/GenBank/DDBJ databases">
        <authorList>
            <consortium name="Lawrence Berkeley National Laboratory"/>
            <person name="Steindorff A."/>
            <person name="Hensen N."/>
            <person name="Bonometti L."/>
            <person name="Westerberg I."/>
            <person name="Brannstrom I.O."/>
            <person name="Guillou S."/>
            <person name="Cros-Aarteil S."/>
            <person name="Calhoun S."/>
            <person name="Haridas S."/>
            <person name="Kuo A."/>
            <person name="Mondo S."/>
            <person name="Pangilinan J."/>
            <person name="Riley R."/>
            <person name="Labutti K."/>
            <person name="Andreopoulos B."/>
            <person name="Lipzen A."/>
            <person name="Chen C."/>
            <person name="Yanf M."/>
            <person name="Daum C."/>
            <person name="Ng V."/>
            <person name="Clum A."/>
            <person name="Ohm R."/>
            <person name="Martin F."/>
            <person name="Silar P."/>
            <person name="Natvig D."/>
            <person name="Lalanne C."/>
            <person name="Gautier V."/>
            <person name="Ament-Velasquez S.L."/>
            <person name="Kruys A."/>
            <person name="Hutchinson M.I."/>
            <person name="Powell A.J."/>
            <person name="Barry K."/>
            <person name="Miller A.N."/>
            <person name="Grigoriev I.V."/>
            <person name="Debuchy R."/>
            <person name="Gladieux P."/>
            <person name="Thoren M.H."/>
            <person name="Johannesson H."/>
        </authorList>
    </citation>
    <scope>NUCLEOTIDE SEQUENCE</scope>
    <source>
        <strain evidence="7">CBS 103.79</strain>
    </source>
</reference>
<keyword evidence="4 6" id="KW-0456">Lyase</keyword>
<evidence type="ECO:0000256" key="4">
    <source>
        <dbReference type="ARBA" id="ARBA00023239"/>
    </source>
</evidence>
<dbReference type="SUPFAM" id="SSF53383">
    <property type="entry name" value="PLP-dependent transferases"/>
    <property type="match status" value="1"/>
</dbReference>
<dbReference type="GO" id="GO:0016831">
    <property type="term" value="F:carboxy-lyase activity"/>
    <property type="evidence" value="ECO:0007669"/>
    <property type="project" value="TreeGrafter"/>
</dbReference>
<dbReference type="InterPro" id="IPR015422">
    <property type="entry name" value="PyrdxlP-dep_Trfase_small"/>
</dbReference>
<evidence type="ECO:0000256" key="2">
    <source>
        <dbReference type="ARBA" id="ARBA00009533"/>
    </source>
</evidence>
<proteinExistence type="inferred from homology"/>
<reference evidence="7" key="1">
    <citation type="journal article" date="2023" name="Mol. Phylogenet. Evol.">
        <title>Genome-scale phylogeny and comparative genomics of the fungal order Sordariales.</title>
        <authorList>
            <person name="Hensen N."/>
            <person name="Bonometti L."/>
            <person name="Westerberg I."/>
            <person name="Brannstrom I.O."/>
            <person name="Guillou S."/>
            <person name="Cros-Aarteil S."/>
            <person name="Calhoun S."/>
            <person name="Haridas S."/>
            <person name="Kuo A."/>
            <person name="Mondo S."/>
            <person name="Pangilinan J."/>
            <person name="Riley R."/>
            <person name="LaButti K."/>
            <person name="Andreopoulos B."/>
            <person name="Lipzen A."/>
            <person name="Chen C."/>
            <person name="Yan M."/>
            <person name="Daum C."/>
            <person name="Ng V."/>
            <person name="Clum A."/>
            <person name="Steindorff A."/>
            <person name="Ohm R.A."/>
            <person name="Martin F."/>
            <person name="Silar P."/>
            <person name="Natvig D.O."/>
            <person name="Lalanne C."/>
            <person name="Gautier V."/>
            <person name="Ament-Velasquez S.L."/>
            <person name="Kruys A."/>
            <person name="Hutchinson M.I."/>
            <person name="Powell A.J."/>
            <person name="Barry K."/>
            <person name="Miller A.N."/>
            <person name="Grigoriev I.V."/>
            <person name="Debuchy R."/>
            <person name="Gladieux P."/>
            <person name="Hiltunen Thoren M."/>
            <person name="Johannesson H."/>
        </authorList>
    </citation>
    <scope>NUCLEOTIDE SEQUENCE</scope>
    <source>
        <strain evidence="7">CBS 103.79</strain>
    </source>
</reference>
<dbReference type="EMBL" id="MU856269">
    <property type="protein sequence ID" value="KAK3897112.1"/>
    <property type="molecule type" value="Genomic_DNA"/>
</dbReference>
<evidence type="ECO:0000256" key="6">
    <source>
        <dbReference type="RuleBase" id="RU000382"/>
    </source>
</evidence>
<name>A0AAN6M9S7_9PEZI</name>
<dbReference type="Pfam" id="PF00282">
    <property type="entry name" value="Pyridoxal_deC"/>
    <property type="match status" value="1"/>
</dbReference>
<dbReference type="GO" id="GO:0030170">
    <property type="term" value="F:pyridoxal phosphate binding"/>
    <property type="evidence" value="ECO:0007669"/>
    <property type="project" value="InterPro"/>
</dbReference>
<dbReference type="InterPro" id="IPR010977">
    <property type="entry name" value="Aromatic_deC"/>
</dbReference>
<sequence length="394" mass="41445">MVVDLLHLADSDGAGWGGKTFTTGATAGNVLGLACGREAVVGRRVRERTGSTDTTVAGAGLLAACRAGGVAEIQVLTSLGHSSLAKAASIVGLGQGSVKDVGMGGVGEPWRLDLDAVERELKRADAEGVVSIVVVSAGEVNTGRFATNVLDMPKLRSLADRYGAWIHVDGAFGLFARALPKTDEFLGLHAHVAGLELADSIAADGHKLLNVPYDTGIFLCRDASVLTQVCSNPNAAYLAAPGDTNAILSPLNIGIENSRRFRALPVYAVLLSEGREGIAAMLSRMVLLAREIAAFVRDSEHYDWLPAADASLEDTFVIVLFRARDTALNEVLVDRINATGKMFVSGTTWEGKKAVRIAVGSWRVEVARDAAFVKEVLTAVAEGRGVANRVVSSR</sequence>
<dbReference type="Gene3D" id="3.90.1150.10">
    <property type="entry name" value="Aspartate Aminotransferase, domain 1"/>
    <property type="match status" value="1"/>
</dbReference>
<evidence type="ECO:0000256" key="5">
    <source>
        <dbReference type="PIRSR" id="PIRSR602129-50"/>
    </source>
</evidence>
<dbReference type="InterPro" id="IPR015421">
    <property type="entry name" value="PyrdxlP-dep_Trfase_major"/>
</dbReference>
<keyword evidence="7" id="KW-0808">Transferase</keyword>
<dbReference type="GO" id="GO:0005737">
    <property type="term" value="C:cytoplasm"/>
    <property type="evidence" value="ECO:0007669"/>
    <property type="project" value="TreeGrafter"/>
</dbReference>
<dbReference type="GO" id="GO:0016740">
    <property type="term" value="F:transferase activity"/>
    <property type="evidence" value="ECO:0007669"/>
    <property type="project" value="UniProtKB-KW"/>
</dbReference>
<dbReference type="PANTHER" id="PTHR11999">
    <property type="entry name" value="GROUP II PYRIDOXAL-5-PHOSPHATE DECARBOXYLASE"/>
    <property type="match status" value="1"/>
</dbReference>
<dbReference type="Gene3D" id="3.40.640.10">
    <property type="entry name" value="Type I PLP-dependent aspartate aminotransferase-like (Major domain)"/>
    <property type="match status" value="1"/>
</dbReference>
<evidence type="ECO:0000313" key="8">
    <source>
        <dbReference type="Proteomes" id="UP001303889"/>
    </source>
</evidence>
<dbReference type="InterPro" id="IPR002129">
    <property type="entry name" value="PyrdxlP-dep_de-COase"/>
</dbReference>
<evidence type="ECO:0000256" key="3">
    <source>
        <dbReference type="ARBA" id="ARBA00022898"/>
    </source>
</evidence>
<dbReference type="Proteomes" id="UP001303889">
    <property type="component" value="Unassembled WGS sequence"/>
</dbReference>
<dbReference type="GO" id="GO:0019752">
    <property type="term" value="P:carboxylic acid metabolic process"/>
    <property type="evidence" value="ECO:0007669"/>
    <property type="project" value="InterPro"/>
</dbReference>
<dbReference type="PANTHER" id="PTHR11999:SF165">
    <property type="entry name" value="DECARBOXYLASE, PUTATIVE (AFU_ORTHOLOGUE AFUA_2G04980)-RELATED"/>
    <property type="match status" value="1"/>
</dbReference>
<organism evidence="7 8">
    <name type="scientific">Staphylotrichum tortipilum</name>
    <dbReference type="NCBI Taxonomy" id="2831512"/>
    <lineage>
        <taxon>Eukaryota</taxon>
        <taxon>Fungi</taxon>
        <taxon>Dikarya</taxon>
        <taxon>Ascomycota</taxon>
        <taxon>Pezizomycotina</taxon>
        <taxon>Sordariomycetes</taxon>
        <taxon>Sordariomycetidae</taxon>
        <taxon>Sordariales</taxon>
        <taxon>Chaetomiaceae</taxon>
        <taxon>Staphylotrichum</taxon>
    </lineage>
</organism>
<comment type="cofactor">
    <cofactor evidence="1 5 6">
        <name>pyridoxal 5'-phosphate</name>
        <dbReference type="ChEBI" id="CHEBI:597326"/>
    </cofactor>
</comment>
<keyword evidence="3 5" id="KW-0663">Pyridoxal phosphate</keyword>
<keyword evidence="8" id="KW-1185">Reference proteome</keyword>
<accession>A0AAN6M9S7</accession>
<evidence type="ECO:0000313" key="7">
    <source>
        <dbReference type="EMBL" id="KAK3897112.1"/>
    </source>
</evidence>
<dbReference type="AlphaFoldDB" id="A0AAN6M9S7"/>
<comment type="caution">
    <text evidence="7">The sequence shown here is derived from an EMBL/GenBank/DDBJ whole genome shotgun (WGS) entry which is preliminary data.</text>
</comment>
<protein>
    <submittedName>
        <fullName evidence="7">Pyridoxal phosphate-dependent transferase</fullName>
    </submittedName>
</protein>
<comment type="similarity">
    <text evidence="2 6">Belongs to the group II decarboxylase family.</text>
</comment>
<dbReference type="InterPro" id="IPR015424">
    <property type="entry name" value="PyrdxlP-dep_Trfase"/>
</dbReference>
<feature type="modified residue" description="N6-(pyridoxal phosphate)lysine" evidence="5">
    <location>
        <position position="207"/>
    </location>
</feature>